<sequence>SKPIRPCISANDDLREKSNTKPFTVRVRSVCFSHIATLTNICNLVDLCVKDTVTRNLDGPLYFDVHSTSSTESLNDAPGLVFLFKWDENGEYKRLCYTGPPRFSSNFDSHTTEAQLLSAVWMDDIVLENYHKLRLTLNNFSWSLRMPNSDLDLSTLIVMYTVCRSMDFKQSSF</sequence>
<keyword evidence="1" id="KW-1185">Reference proteome</keyword>
<evidence type="ECO:0000313" key="1">
    <source>
        <dbReference type="Proteomes" id="UP000887562"/>
    </source>
</evidence>
<protein>
    <submittedName>
        <fullName evidence="2">Uncharacterized protein</fullName>
    </submittedName>
</protein>
<name>A0A915EUQ8_9CEST</name>
<dbReference type="Proteomes" id="UP000887562">
    <property type="component" value="Unplaced"/>
</dbReference>
<proteinExistence type="predicted"/>
<reference evidence="2" key="1">
    <citation type="submission" date="2022-11" db="UniProtKB">
        <authorList>
            <consortium name="WormBaseParasite"/>
        </authorList>
    </citation>
    <scope>IDENTIFICATION</scope>
</reference>
<accession>A0A915EUQ8</accession>
<dbReference type="AlphaFoldDB" id="A0A915EUQ8"/>
<dbReference type="WBParaSite" id="maker-E.canG7_contigs_5197-snap-gene-0.7-mRNA-1">
    <property type="protein sequence ID" value="maker-E.canG7_contigs_5197-snap-gene-0.7-mRNA-1"/>
    <property type="gene ID" value="EcG7_08411"/>
</dbReference>
<organism evidence="1 2">
    <name type="scientific">Echinococcus canadensis</name>
    <dbReference type="NCBI Taxonomy" id="519352"/>
    <lineage>
        <taxon>Eukaryota</taxon>
        <taxon>Metazoa</taxon>
        <taxon>Spiralia</taxon>
        <taxon>Lophotrochozoa</taxon>
        <taxon>Platyhelminthes</taxon>
        <taxon>Cestoda</taxon>
        <taxon>Eucestoda</taxon>
        <taxon>Cyclophyllidea</taxon>
        <taxon>Taeniidae</taxon>
        <taxon>Echinococcus</taxon>
        <taxon>Echinococcus canadensis group</taxon>
    </lineage>
</organism>
<evidence type="ECO:0000313" key="2">
    <source>
        <dbReference type="WBParaSite" id="maker-E.canG7_contigs_5197-snap-gene-0.7-mRNA-1"/>
    </source>
</evidence>